<dbReference type="RefSeq" id="WP_066448555.1">
    <property type="nucleotide sequence ID" value="NZ_JANKBF010000001.1"/>
</dbReference>
<protein>
    <submittedName>
        <fullName evidence="2">Beta-phosphoglucomutase-like phosphatase (HAD superfamily)</fullName>
    </submittedName>
</protein>
<dbReference type="Gene3D" id="1.10.150.730">
    <property type="match status" value="1"/>
</dbReference>
<dbReference type="Pfam" id="PF13419">
    <property type="entry name" value="HAD_2"/>
    <property type="match status" value="1"/>
</dbReference>
<feature type="transmembrane region" description="Helical" evidence="1">
    <location>
        <begin position="396"/>
        <end position="421"/>
    </location>
</feature>
<proteinExistence type="predicted"/>
<organism evidence="2 3">
    <name type="scientific">Longibaculum muris</name>
    <dbReference type="NCBI Taxonomy" id="1796628"/>
    <lineage>
        <taxon>Bacteria</taxon>
        <taxon>Bacillati</taxon>
        <taxon>Bacillota</taxon>
        <taxon>Erysipelotrichia</taxon>
        <taxon>Erysipelotrichales</taxon>
        <taxon>Coprobacillaceae</taxon>
        <taxon>Longibaculum</taxon>
    </lineage>
</organism>
<evidence type="ECO:0000313" key="3">
    <source>
        <dbReference type="Proteomes" id="UP000295515"/>
    </source>
</evidence>
<feature type="transmembrane region" description="Helical" evidence="1">
    <location>
        <begin position="476"/>
        <end position="498"/>
    </location>
</feature>
<dbReference type="InterPro" id="IPR041492">
    <property type="entry name" value="HAD_2"/>
</dbReference>
<keyword evidence="3" id="KW-1185">Reference proteome</keyword>
<dbReference type="Gene3D" id="3.40.50.1000">
    <property type="entry name" value="HAD superfamily/HAD-like"/>
    <property type="match status" value="1"/>
</dbReference>
<dbReference type="GeneID" id="98913882"/>
<sequence length="516" mass="60096">MYRQSINHIKLAIIPLDGTVFDLNRFRYNYYHHLCDHKKIPFGVQDFYPHLSSMYDMYKDLPLTNKLDAGPLNSKIERELSQYLNYKGIEPKEGFLELLEYLHQKEIPIAIISTHRTKDAAQYLKLAKIYHKVHFIIGSDAVSSPLPSTDILETTLNHFHVKNNEVLLISSFAALNEAASKMRFNIIYCEDLVEADTYEKETSYKIVHNLFEVLNTLLFDQYDEAEIYSPILGMSSDMTSEELTQVKDELKEKYHDDQQIVDLVNQTYAYHISQLNEQSIKDGSVLLNQTPMRKRFHFDDETQEISKSELFSLTDEEEIQEEMSNEVVEKKAEEIHISPLDKEEEIELTELLQQINFSSSQKDESQPILEVAKQSEQIEEIIENNEEEKSSPVFEVFLNIIYIFAISFLVLFAGIIVYITFIHQFEMDQGIFHTIHVVFQAYHSFVNMIFEGILDFLHTFISFIPSYQQYSQSNTMLSIDGVLLLNLFIFQTIIIAIIKGIVHMIKRSLDDESLPE</sequence>
<evidence type="ECO:0000313" key="2">
    <source>
        <dbReference type="EMBL" id="TCW02753.1"/>
    </source>
</evidence>
<dbReference type="InterPro" id="IPR023214">
    <property type="entry name" value="HAD_sf"/>
</dbReference>
<dbReference type="EMBL" id="SMCQ01000001">
    <property type="protein sequence ID" value="TCW02753.1"/>
    <property type="molecule type" value="Genomic_DNA"/>
</dbReference>
<gene>
    <name evidence="2" type="ORF">EDD60_10151</name>
</gene>
<dbReference type="AlphaFoldDB" id="A0A4R3Z816"/>
<dbReference type="SUPFAM" id="SSF56784">
    <property type="entry name" value="HAD-like"/>
    <property type="match status" value="1"/>
</dbReference>
<dbReference type="Proteomes" id="UP000295515">
    <property type="component" value="Unassembled WGS sequence"/>
</dbReference>
<evidence type="ECO:0000256" key="1">
    <source>
        <dbReference type="SAM" id="Phobius"/>
    </source>
</evidence>
<dbReference type="InterPro" id="IPR036412">
    <property type="entry name" value="HAD-like_sf"/>
</dbReference>
<comment type="caution">
    <text evidence="2">The sequence shown here is derived from an EMBL/GenBank/DDBJ whole genome shotgun (WGS) entry which is preliminary data.</text>
</comment>
<reference evidence="2 3" key="1">
    <citation type="submission" date="2019-03" db="EMBL/GenBank/DDBJ databases">
        <title>Genomic Encyclopedia of Type Strains, Phase IV (KMG-IV): sequencing the most valuable type-strain genomes for metagenomic binning, comparative biology and taxonomic classification.</title>
        <authorList>
            <person name="Goeker M."/>
        </authorList>
    </citation>
    <scope>NUCLEOTIDE SEQUENCE [LARGE SCALE GENOMIC DNA]</scope>
    <source>
        <strain evidence="2 3">DSM 29487</strain>
    </source>
</reference>
<accession>A0A4R3Z816</accession>
<keyword evidence="1" id="KW-0812">Transmembrane</keyword>
<keyword evidence="1" id="KW-0472">Membrane</keyword>
<feature type="transmembrane region" description="Helical" evidence="1">
    <location>
        <begin position="442"/>
        <end position="464"/>
    </location>
</feature>
<keyword evidence="1" id="KW-1133">Transmembrane helix</keyword>
<name>A0A4R3Z816_9FIRM</name>